<feature type="transmembrane region" description="Helical" evidence="17">
    <location>
        <begin position="474"/>
        <end position="499"/>
    </location>
</feature>
<dbReference type="Gene3D" id="2.60.40.1120">
    <property type="entry name" value="Carboxypeptidase-like, regulatory domain"/>
    <property type="match status" value="1"/>
</dbReference>
<dbReference type="Gene3D" id="3.40.50.12610">
    <property type="match status" value="1"/>
</dbReference>
<dbReference type="GO" id="GO:0005886">
    <property type="term" value="C:plasma membrane"/>
    <property type="evidence" value="ECO:0007669"/>
    <property type="project" value="UniProtKB-SubCell"/>
</dbReference>
<feature type="transmembrane region" description="Helical" evidence="17">
    <location>
        <begin position="381"/>
        <end position="400"/>
    </location>
</feature>
<comment type="cofactor">
    <cofactor evidence="1">
        <name>Mn(2+)</name>
        <dbReference type="ChEBI" id="CHEBI:29035"/>
    </cofactor>
</comment>
<dbReference type="InterPro" id="IPR013783">
    <property type="entry name" value="Ig-like_fold"/>
</dbReference>
<dbReference type="HOGENOM" id="CLU_001590_0_0_2"/>
<dbReference type="InterPro" id="IPR008969">
    <property type="entry name" value="CarboxyPept-like_regulatory"/>
</dbReference>
<evidence type="ECO:0000256" key="12">
    <source>
        <dbReference type="ARBA" id="ARBA00022989"/>
    </source>
</evidence>
<evidence type="ECO:0000256" key="16">
    <source>
        <dbReference type="ARBA" id="ARBA00034066"/>
    </source>
</evidence>
<dbReference type="EMBL" id="CP001941">
    <property type="protein sequence ID" value="ADD08121.1"/>
    <property type="molecule type" value="Genomic_DNA"/>
</dbReference>
<sequence>MLRNKFKFDINRTTVLVVVALASIMALGFFIRVYWAIGPSIQYGYSVSGGSDSYYHERILNYILTSKHQLLNDPMLNYPMGLDNPRPPLFHWAIILASMIFYPFLNAYDSAVLMLILFPAIWGTLTLIPVYLLGKEAFNRKVGLVAAFFLAIMPANIMRSVATQADWDAFDLFFITWMFYFFLIALKTTKSKNWIKNWFNKDDLKHGVSVFIRENKKPIVYSALAGASLGALALAWKGYTYALSILAIYLVIQVIINRLRNRSNFHILVFTAIYTIVGFLMAFPWYFVTHRLGSWYEIPLIVILIPLFTALYFEMTSKYPWPFVFLAGGIGFGVFAVILNVFFPDVWGKLVSGQGYFVHSKLYSTIAEAQPATMGVLSMSFGIGIFLLSITGVFYLIYLLKKRLSEHYIFFVIYTSIAIFMAISAARFMFNASPPVALTAAVSLIWLIDLVDIKKSMEEFKKYRGSWRKALKRNIKISQITVILVIAFLVIFPTVWYAVDAGIPYETKDKFDKQIYNSMPSFMRPNETTYNKSSPWYLGAFGYSIPKPEYPWQRAWKWLSEQDNSTPPKDRPAFLSWWDYGFQAVAQGKHPTVADNFQDAYRFAAQVITAQNESEVISLFIARFLEADFHKNGGTLSQPIMNALIKYAGQDKANKIIDILNDPDKYRRIIIENPQIYGLYSNDIDSKNALYVAIKGTLAYLPQNKLISMYDAIRNSTGWDIRYFAVDYRLFPFSGMRTGIFYAPAKLGDRRIYQAGGTVVPYDFYDLKAVDANGNTYDIDKVPANAQIVSYKIIYKPMFYHSLLYRTFIGYSGEDIGKGNGIPGFSPDLGSYQPMQAWNMTHFKLVYKTAYWNPYKDYKNHTKAWKPIPIELALKYKREGKGTVELNPPAYQVLPNDVVIVKFYEGAVIQGYIRLSTGEPLKHIRVTIFDEYGIPHATTFTNDTGYFKLLSVAGNITLVASTDGHYDKLRMIDKTILYHTLINVSQEQAMRLKPNFVITKNITIKPATLDGVVYYDMNHNNKFDKGDIKLNNATFILENSTYGYHVSVPIKNGEYQIKDIPPHEYNVNLIINGKMFKDVEKVTLNTGMALTKDIALKPSFIKGSVTYTNGTPAANATIKLTGLYSKYTAHTDQNGSFKVLVVPDNYTLVASKQDYYSKKFDAAVSNWNMTVNENITLTKGYTLSGHVVYNGVPIESAVVKVKSITEYNVYIAQTDKNGDFRLHLPGGIYTIYILTTYQNYKIAYVGVLSLNQDTSKVMRMERAYALYGKITSKEKTVGDIEISPFKGETFSMWFANQTGYFYIYLPEGTYSIGFLGFNNSYKPLFSRAIIHLNKDTEINPILQMAETIKGYVYAGKNQTLKNGVVMLKDDKGYYEVRSIPPDGEFTLGSTINYQLDALVYGYHITKVYTQGNKKIIKASPNEVEIRGNIYVNNATNRVPLTIKFISSNRTYTLTHVIERYSIKVLPGDYTIEIVGNNIEYVYGKIVAKAEVGEALLQKDLHIKALAHVNIVSQADVVYWYQNGTLVKTGKVVDIAPGTYTLYLRNYENARIVRVSITQNTTIEVNLKSAHFVNIKQENFTYMLPVKISSPAGNITWKTPTIALPAGHYTFTIKVKKMVWGKYYLYFSQVDEYISGTTTIVLHVTTTQILSKVSGIVTIDNRGAANAIIKFVPSNSELQNVTVTTDSAGYYTAKLTPGDYMVYSYYVMGGKKYAYIGEINAQNSQNLNIEFQKGYLLYGGVYLNNSKVSVMVNIETPYGTLSYKANGYYYAILPQNNYTVSASTYRIEYGQKVDYKFTKKVNLTADTSLDVRLQRQNVHMITVDILGYDKNVEPYKNMWMLVKLKNTGNSPENVKFEVFGQWKIVNPQSYKMIPGDVKVVSLGLKVPLIKAGDNEVHLRVKYTQFTDKYFHVNVAKYYNTSANYSLVSWNENALIYRIKVTNNGNTWVNYTFSVLNSKELETRGWVVKIYGKLGETNHLNVSSNSEGSIEVRIEATKSRPGTSVPVQIVVKGMGKSILVNLPLKETYIKTSSVYIQAPGITNYTSFEMQSSWYVLWGLTIATFVAFIIFWRWKK</sequence>
<comment type="cofactor">
    <cofactor evidence="2">
        <name>Mg(2+)</name>
        <dbReference type="ChEBI" id="CHEBI:18420"/>
    </cofactor>
</comment>
<evidence type="ECO:0000256" key="3">
    <source>
        <dbReference type="ARBA" id="ARBA00004651"/>
    </source>
</evidence>
<evidence type="ECO:0000259" key="18">
    <source>
        <dbReference type="Pfam" id="PF02516"/>
    </source>
</evidence>
<evidence type="ECO:0000256" key="13">
    <source>
        <dbReference type="ARBA" id="ARBA00023136"/>
    </source>
</evidence>
<keyword evidence="14" id="KW-0464">Manganese</keyword>
<evidence type="ECO:0000256" key="17">
    <source>
        <dbReference type="SAM" id="Phobius"/>
    </source>
</evidence>
<evidence type="ECO:0000256" key="15">
    <source>
        <dbReference type="ARBA" id="ARBA00030679"/>
    </source>
</evidence>
<feature type="domain" description="Oligosaccharyl transferase STT3 N-terminal" evidence="18">
    <location>
        <begin position="16"/>
        <end position="319"/>
    </location>
</feature>
<evidence type="ECO:0000256" key="10">
    <source>
        <dbReference type="ARBA" id="ARBA00022723"/>
    </source>
</evidence>
<feature type="transmembrane region" description="Helical" evidence="17">
    <location>
        <begin position="320"/>
        <end position="343"/>
    </location>
</feature>
<keyword evidence="7" id="KW-0328">Glycosyltransferase</keyword>
<keyword evidence="20" id="KW-1185">Reference proteome</keyword>
<feature type="transmembrane region" description="Helical" evidence="17">
    <location>
        <begin position="167"/>
        <end position="186"/>
    </location>
</feature>
<keyword evidence="11" id="KW-0460">Magnesium</keyword>
<name>D3TC36_ACIB4</name>
<dbReference type="GO" id="GO:0046872">
    <property type="term" value="F:metal ion binding"/>
    <property type="evidence" value="ECO:0007669"/>
    <property type="project" value="UniProtKB-KW"/>
</dbReference>
<keyword evidence="8 19" id="KW-0808">Transferase</keyword>
<feature type="transmembrane region" description="Helical" evidence="17">
    <location>
        <begin position="294"/>
        <end position="313"/>
    </location>
</feature>
<evidence type="ECO:0000256" key="7">
    <source>
        <dbReference type="ARBA" id="ARBA00022676"/>
    </source>
</evidence>
<feature type="transmembrane region" description="Helical" evidence="17">
    <location>
        <begin position="407"/>
        <end position="430"/>
    </location>
</feature>
<dbReference type="RefSeq" id="WP_012997099.1">
    <property type="nucleotide sequence ID" value="NC_013926.1"/>
</dbReference>
<evidence type="ECO:0000256" key="5">
    <source>
        <dbReference type="ARBA" id="ARBA00010810"/>
    </source>
</evidence>
<evidence type="ECO:0000256" key="2">
    <source>
        <dbReference type="ARBA" id="ARBA00001946"/>
    </source>
</evidence>
<organism evidence="19 20">
    <name type="scientific">Aciduliprofundum boonei (strain DSM 19572 / T469)</name>
    <dbReference type="NCBI Taxonomy" id="439481"/>
    <lineage>
        <taxon>Archaea</taxon>
        <taxon>Methanobacteriati</taxon>
        <taxon>Thermoplasmatota</taxon>
        <taxon>DHVE2 group</taxon>
        <taxon>Candidatus Aciduliprofundum</taxon>
    </lineage>
</organism>
<feature type="transmembrane region" description="Helical" evidence="17">
    <location>
        <begin position="2051"/>
        <end position="2071"/>
    </location>
</feature>
<protein>
    <recommendedName>
        <fullName evidence="6">dolichyl-phosphooligosaccharide-protein glycotransferase</fullName>
        <ecNumber evidence="6">2.4.99.21</ecNumber>
    </recommendedName>
    <alternativeName>
        <fullName evidence="15">Oligosaccharyl transferase</fullName>
    </alternativeName>
</protein>
<feature type="transmembrane region" description="Helical" evidence="17">
    <location>
        <begin position="15"/>
        <end position="35"/>
    </location>
</feature>
<evidence type="ECO:0000256" key="4">
    <source>
        <dbReference type="ARBA" id="ARBA00004922"/>
    </source>
</evidence>
<comment type="catalytic activity">
    <reaction evidence="16">
        <text>an archaeal dolichyl phosphooligosaccharide + [protein]-L-asparagine = an archaeal dolichyl phosphate + a glycoprotein with the oligosaccharide chain attached by N-beta-D-glycosyl linkage to a protein L-asparagine.</text>
        <dbReference type="EC" id="2.4.99.21"/>
    </reaction>
</comment>
<dbReference type="PANTHER" id="PTHR13872">
    <property type="entry name" value="DOLICHYL-DIPHOSPHOOLIGOSACCHARIDE--PROTEIN GLYCOSYLTRANSFERASE SUBUNIT"/>
    <property type="match status" value="1"/>
</dbReference>
<evidence type="ECO:0000256" key="14">
    <source>
        <dbReference type="ARBA" id="ARBA00023211"/>
    </source>
</evidence>
<evidence type="ECO:0000256" key="6">
    <source>
        <dbReference type="ARBA" id="ARBA00012602"/>
    </source>
</evidence>
<reference evidence="19" key="1">
    <citation type="submission" date="2010-02" db="EMBL/GenBank/DDBJ databases">
        <title>Complete sequence of Aciduliprofundum boonei T469.</title>
        <authorList>
            <consortium name="US DOE Joint Genome Institute"/>
            <person name="Lucas S."/>
            <person name="Copeland A."/>
            <person name="Lapidus A."/>
            <person name="Cheng J.-F."/>
            <person name="Bruce D."/>
            <person name="Goodwin L."/>
            <person name="Pitluck S."/>
            <person name="Saunders E."/>
            <person name="Detter J.C."/>
            <person name="Han C."/>
            <person name="Tapia R."/>
            <person name="Land M."/>
            <person name="Hauser L."/>
            <person name="Kyrpides N."/>
            <person name="Mikhailova N."/>
            <person name="Flores G."/>
            <person name="Reysenbach A.-L."/>
            <person name="Woyke T."/>
        </authorList>
    </citation>
    <scope>NUCLEOTIDE SEQUENCE</scope>
    <source>
        <strain evidence="19">T469</strain>
    </source>
</reference>
<feature type="transmembrane region" description="Helical" evidence="17">
    <location>
        <begin position="436"/>
        <end position="453"/>
    </location>
</feature>
<accession>D3TC36</accession>
<dbReference type="PANTHER" id="PTHR13872:SF1">
    <property type="entry name" value="DOLICHYL-DIPHOSPHOOLIGOSACCHARIDE--PROTEIN GLYCOSYLTRANSFERASE SUBUNIT STT3B"/>
    <property type="match status" value="1"/>
</dbReference>
<evidence type="ECO:0000256" key="9">
    <source>
        <dbReference type="ARBA" id="ARBA00022692"/>
    </source>
</evidence>
<feature type="transmembrane region" description="Helical" evidence="17">
    <location>
        <begin position="142"/>
        <end position="161"/>
    </location>
</feature>
<evidence type="ECO:0000256" key="11">
    <source>
        <dbReference type="ARBA" id="ARBA00022842"/>
    </source>
</evidence>
<comment type="subcellular location">
    <subcellularLocation>
        <location evidence="3">Cell membrane</location>
        <topology evidence="3">Multi-pass membrane protein</topology>
    </subcellularLocation>
</comment>
<feature type="transmembrane region" description="Helical" evidence="17">
    <location>
        <begin position="267"/>
        <end position="288"/>
    </location>
</feature>
<dbReference type="GeneID" id="8827252"/>
<proteinExistence type="inferred from homology"/>
<comment type="pathway">
    <text evidence="4">Protein modification; protein glycosylation.</text>
</comment>
<dbReference type="CAZy" id="GT66">
    <property type="family name" value="Glycosyltransferase Family 66"/>
</dbReference>
<dbReference type="Proteomes" id="UP000001400">
    <property type="component" value="Chromosome"/>
</dbReference>
<dbReference type="SUPFAM" id="SSF49464">
    <property type="entry name" value="Carboxypeptidase regulatory domain-like"/>
    <property type="match status" value="3"/>
</dbReference>
<dbReference type="UniPathway" id="UPA00378"/>
<evidence type="ECO:0000256" key="8">
    <source>
        <dbReference type="ARBA" id="ARBA00022679"/>
    </source>
</evidence>
<evidence type="ECO:0000313" key="20">
    <source>
        <dbReference type="Proteomes" id="UP000001400"/>
    </source>
</evidence>
<keyword evidence="13 17" id="KW-0472">Membrane</keyword>
<dbReference type="Pfam" id="PF13620">
    <property type="entry name" value="CarboxypepD_reg"/>
    <property type="match status" value="1"/>
</dbReference>
<dbReference type="KEGG" id="abi:Aboo_0310"/>
<dbReference type="InterPro" id="IPR048307">
    <property type="entry name" value="STT3_N"/>
</dbReference>
<feature type="transmembrane region" description="Helical" evidence="17">
    <location>
        <begin position="111"/>
        <end position="133"/>
    </location>
</feature>
<keyword evidence="12 17" id="KW-1133">Transmembrane helix</keyword>
<keyword evidence="9 17" id="KW-0812">Transmembrane</keyword>
<feature type="transmembrane region" description="Helical" evidence="17">
    <location>
        <begin position="89"/>
        <end position="105"/>
    </location>
</feature>
<dbReference type="InterPro" id="IPR003674">
    <property type="entry name" value="Oligo_trans_STT3"/>
</dbReference>
<dbReference type="Gene3D" id="2.60.40.10">
    <property type="entry name" value="Immunoglobulins"/>
    <property type="match status" value="1"/>
</dbReference>
<evidence type="ECO:0000313" key="19">
    <source>
        <dbReference type="EMBL" id="ADD08121.1"/>
    </source>
</evidence>
<dbReference type="GO" id="GO:0004576">
    <property type="term" value="F:oligosaccharyl transferase activity"/>
    <property type="evidence" value="ECO:0007669"/>
    <property type="project" value="InterPro"/>
</dbReference>
<keyword evidence="10" id="KW-0479">Metal-binding</keyword>
<gene>
    <name evidence="19" type="ordered locus">Aboo_0310</name>
</gene>
<dbReference type="Pfam" id="PF02516">
    <property type="entry name" value="STT3"/>
    <property type="match status" value="1"/>
</dbReference>
<comment type="similarity">
    <text evidence="5">Belongs to the STT3 family.</text>
</comment>
<evidence type="ECO:0000256" key="1">
    <source>
        <dbReference type="ARBA" id="ARBA00001936"/>
    </source>
</evidence>
<dbReference type="EC" id="2.4.99.21" evidence="6"/>